<evidence type="ECO:0000256" key="2">
    <source>
        <dbReference type="ARBA" id="ARBA00004496"/>
    </source>
</evidence>
<evidence type="ECO:0000256" key="6">
    <source>
        <dbReference type="ARBA" id="ARBA00022782"/>
    </source>
</evidence>
<keyword evidence="8" id="KW-0943">RNA-mediated gene silencing</keyword>
<evidence type="ECO:0000256" key="5">
    <source>
        <dbReference type="ARBA" id="ARBA00022490"/>
    </source>
</evidence>
<dbReference type="InterPro" id="IPR036910">
    <property type="entry name" value="HMG_box_dom_sf"/>
</dbReference>
<dbReference type="SUPFAM" id="SSF47095">
    <property type="entry name" value="HMG-box"/>
    <property type="match status" value="1"/>
</dbReference>
<dbReference type="GO" id="GO:0005634">
    <property type="term" value="C:nucleus"/>
    <property type="evidence" value="ECO:0007669"/>
    <property type="project" value="UniProtKB-SubCell"/>
</dbReference>
<evidence type="ECO:0000256" key="1">
    <source>
        <dbReference type="ARBA" id="ARBA00004123"/>
    </source>
</evidence>
<dbReference type="OrthoDB" id="24555at2759"/>
<dbReference type="GO" id="GO:0045892">
    <property type="term" value="P:negative regulation of DNA-templated transcription"/>
    <property type="evidence" value="ECO:0007669"/>
    <property type="project" value="TreeGrafter"/>
</dbReference>
<dbReference type="GO" id="GO:0043186">
    <property type="term" value="C:P granule"/>
    <property type="evidence" value="ECO:0007669"/>
    <property type="project" value="TreeGrafter"/>
</dbReference>
<accession>A0A5E4NQX4</accession>
<dbReference type="GO" id="GO:0030154">
    <property type="term" value="P:cell differentiation"/>
    <property type="evidence" value="ECO:0007669"/>
    <property type="project" value="UniProtKB-KW"/>
</dbReference>
<keyword evidence="7" id="KW-0238">DNA-binding</keyword>
<dbReference type="GO" id="GO:0034587">
    <property type="term" value="P:piRNA processing"/>
    <property type="evidence" value="ECO:0007669"/>
    <property type="project" value="TreeGrafter"/>
</dbReference>
<dbReference type="GO" id="GO:0060964">
    <property type="term" value="P:regulation of miRNA-mediated gene silencing"/>
    <property type="evidence" value="ECO:0007669"/>
    <property type="project" value="InterPro"/>
</dbReference>
<evidence type="ECO:0000256" key="9">
    <source>
        <dbReference type="ARBA" id="ARBA00023242"/>
    </source>
</evidence>
<keyword evidence="6" id="KW-0221">Differentiation</keyword>
<evidence type="ECO:0000256" key="4">
    <source>
        <dbReference type="ARBA" id="ARBA00022473"/>
    </source>
</evidence>
<evidence type="ECO:0000313" key="13">
    <source>
        <dbReference type="Proteomes" id="UP000325440"/>
    </source>
</evidence>
<dbReference type="InterPro" id="IPR039259">
    <property type="entry name" value="Protein_maelstrom"/>
</dbReference>
<dbReference type="Proteomes" id="UP000325440">
    <property type="component" value="Unassembled WGS sequence"/>
</dbReference>
<dbReference type="PANTHER" id="PTHR21358:SF4">
    <property type="entry name" value="PROTEIN MAELSTROM HOMOLOG"/>
    <property type="match status" value="1"/>
</dbReference>
<evidence type="ECO:0000313" key="12">
    <source>
        <dbReference type="EMBL" id="VVC45129.1"/>
    </source>
</evidence>
<keyword evidence="5" id="KW-0963">Cytoplasm</keyword>
<evidence type="ECO:0000256" key="3">
    <source>
        <dbReference type="ARBA" id="ARBA00007057"/>
    </source>
</evidence>
<dbReference type="GO" id="GO:0007283">
    <property type="term" value="P:spermatogenesis"/>
    <property type="evidence" value="ECO:0007669"/>
    <property type="project" value="TreeGrafter"/>
</dbReference>
<organism evidence="12 13">
    <name type="scientific">Cinara cedri</name>
    <dbReference type="NCBI Taxonomy" id="506608"/>
    <lineage>
        <taxon>Eukaryota</taxon>
        <taxon>Metazoa</taxon>
        <taxon>Ecdysozoa</taxon>
        <taxon>Arthropoda</taxon>
        <taxon>Hexapoda</taxon>
        <taxon>Insecta</taxon>
        <taxon>Pterygota</taxon>
        <taxon>Neoptera</taxon>
        <taxon>Paraneoptera</taxon>
        <taxon>Hemiptera</taxon>
        <taxon>Sternorrhyncha</taxon>
        <taxon>Aphidomorpha</taxon>
        <taxon>Aphidoidea</taxon>
        <taxon>Aphididae</taxon>
        <taxon>Lachninae</taxon>
        <taxon>Cinara</taxon>
    </lineage>
</organism>
<evidence type="ECO:0000256" key="7">
    <source>
        <dbReference type="ARBA" id="ARBA00023125"/>
    </source>
</evidence>
<name>A0A5E4NQX4_9HEMI</name>
<keyword evidence="13" id="KW-1185">Reference proteome</keyword>
<dbReference type="GO" id="GO:0007140">
    <property type="term" value="P:male meiotic nuclear division"/>
    <property type="evidence" value="ECO:0007669"/>
    <property type="project" value="TreeGrafter"/>
</dbReference>
<comment type="similarity">
    <text evidence="3">Belongs to the maelstrom family.</text>
</comment>
<keyword evidence="10" id="KW-0469">Meiosis</keyword>
<dbReference type="InterPro" id="IPR024970">
    <property type="entry name" value="Maelstrom"/>
</dbReference>
<proteinExistence type="inferred from homology"/>
<dbReference type="AlphaFoldDB" id="A0A5E4NQX4"/>
<keyword evidence="4" id="KW-0217">Developmental protein</keyword>
<feature type="domain" description="Maelstrom" evidence="11">
    <location>
        <begin position="122"/>
        <end position="335"/>
    </location>
</feature>
<dbReference type="PANTHER" id="PTHR21358">
    <property type="entry name" value="PROTEIN MAELSTROM HOMOLOG"/>
    <property type="match status" value="1"/>
</dbReference>
<evidence type="ECO:0000256" key="8">
    <source>
        <dbReference type="ARBA" id="ARBA00023158"/>
    </source>
</evidence>
<dbReference type="EMBL" id="CABPRJ010002394">
    <property type="protein sequence ID" value="VVC45129.1"/>
    <property type="molecule type" value="Genomic_DNA"/>
</dbReference>
<dbReference type="Pfam" id="PF13017">
    <property type="entry name" value="Maelstrom"/>
    <property type="match status" value="1"/>
</dbReference>
<dbReference type="Gene3D" id="1.10.30.10">
    <property type="entry name" value="High mobility group box domain"/>
    <property type="match status" value="1"/>
</dbReference>
<gene>
    <name evidence="12" type="ORF">CINCED_3A015910</name>
</gene>
<dbReference type="GO" id="GO:0043565">
    <property type="term" value="F:sequence-specific DNA binding"/>
    <property type="evidence" value="ECO:0007669"/>
    <property type="project" value="TreeGrafter"/>
</dbReference>
<sequence length="377" mass="44131">MASKYNGFLIFVNNYKKKEIENGKKPPHFKALINIVTPMWNELTAEEKNNYKKIAVELNSNEKKKKDAQQPKQIIDMHKNSSNFYEMQRFITKLFRSISNKNELLNKNFILVHINSHTHYGEHYYFPAEIAALEFNLKDGAKHTYHQIIGLSKIYPRGYAGGMREYSDKFHRISCWEPHPDDYEKILSEFVKFIEKVKDAEDTCEDLPYIYTIETEIGHNMMQTKQSLDQLYRTVYPENPEAVKNTKPIFNIGSLERLFNELMNKMEIERPITSSKTAHDILESDMYGSGLGCMYHEVRDIAFKCSKARVLQWMSNMCLFIHKYSGLHIRPGKHMAIQLKNGSKMMIENEDVPLSKFNLKYEISQSTTTQKPNNHLS</sequence>
<comment type="subcellular location">
    <subcellularLocation>
        <location evidence="2">Cytoplasm</location>
    </subcellularLocation>
    <subcellularLocation>
        <location evidence="1">Nucleus</location>
    </subcellularLocation>
</comment>
<evidence type="ECO:0000259" key="11">
    <source>
        <dbReference type="Pfam" id="PF13017"/>
    </source>
</evidence>
<reference evidence="12 13" key="1">
    <citation type="submission" date="2019-08" db="EMBL/GenBank/DDBJ databases">
        <authorList>
            <person name="Alioto T."/>
            <person name="Alioto T."/>
            <person name="Gomez Garrido J."/>
        </authorList>
    </citation>
    <scope>NUCLEOTIDE SEQUENCE [LARGE SCALE GENOMIC DNA]</scope>
</reference>
<evidence type="ECO:0000256" key="10">
    <source>
        <dbReference type="ARBA" id="ARBA00023254"/>
    </source>
</evidence>
<protein>
    <submittedName>
        <fullName evidence="12">High mobility group box domain,Maelstrom domain,Protamine-like</fullName>
    </submittedName>
</protein>
<keyword evidence="9" id="KW-0539">Nucleus</keyword>